<keyword evidence="6" id="KW-0804">Transcription</keyword>
<reference evidence="10 11" key="1">
    <citation type="submission" date="2018-06" db="EMBL/GenBank/DDBJ databases">
        <title>Sphaerisporangium craniellae sp. nov., isolated from a marine sponge in the South China Sea.</title>
        <authorList>
            <person name="Li L."/>
        </authorList>
    </citation>
    <scope>NUCLEOTIDE SEQUENCE [LARGE SCALE GENOMIC DNA]</scope>
    <source>
        <strain evidence="10 11">LHW63015</strain>
    </source>
</reference>
<evidence type="ECO:0000256" key="6">
    <source>
        <dbReference type="ARBA" id="ARBA00023163"/>
    </source>
</evidence>
<dbReference type="InterPro" id="IPR013249">
    <property type="entry name" value="RNA_pol_sigma70_r4_t2"/>
</dbReference>
<keyword evidence="3" id="KW-0805">Transcription regulation</keyword>
<evidence type="ECO:0000256" key="4">
    <source>
        <dbReference type="ARBA" id="ARBA00023082"/>
    </source>
</evidence>
<name>A0A366M4R6_9ACTN</name>
<sequence length="325" mass="35123">MPAERARPRGHATDPPHPPRRTAGSGGSQMTSSATADPDDDTPASREATASPALPLSAVRDVRRAVRFTACGLADSYGADSEDIAQEVLLALLTAHRLGRLPERPAAWAQTVARRRAWKSDMDRRREVPVGGPGELDLVSSATGARGDEMADLTVQRHRLVGWIGDLPPEVRAVMALRMDGYSDGEIAQRLRMSRSLVKVHAREGTERLRAALVGQMAAEMAAEQAERRAEQAETRQAGPVPACPAPAAPSPSEDRALAGLPPRQKEVLRLSRRGYTPAQIARLLGLSANTARVNLYHARKRVRRDLGLLDDRRPDDAGPRAGRA</sequence>
<dbReference type="Pfam" id="PF08281">
    <property type="entry name" value="Sigma70_r4_2"/>
    <property type="match status" value="1"/>
</dbReference>
<dbReference type="InterPro" id="IPR016032">
    <property type="entry name" value="Sig_transdc_resp-reg_C-effctor"/>
</dbReference>
<evidence type="ECO:0000313" key="10">
    <source>
        <dbReference type="EMBL" id="RBQ20432.1"/>
    </source>
</evidence>
<gene>
    <name evidence="10" type="ORF">DP939_11670</name>
</gene>
<dbReference type="InterPro" id="IPR036388">
    <property type="entry name" value="WH-like_DNA-bd_sf"/>
</dbReference>
<keyword evidence="5" id="KW-0238">DNA-binding</keyword>
<dbReference type="EMBL" id="QMEY01000003">
    <property type="protein sequence ID" value="RBQ20432.1"/>
    <property type="molecule type" value="Genomic_DNA"/>
</dbReference>
<dbReference type="AlphaFoldDB" id="A0A366M4R6"/>
<evidence type="ECO:0000256" key="2">
    <source>
        <dbReference type="ARBA" id="ARBA00021245"/>
    </source>
</evidence>
<evidence type="ECO:0000256" key="5">
    <source>
        <dbReference type="ARBA" id="ARBA00023125"/>
    </source>
</evidence>
<dbReference type="Gene3D" id="1.10.10.10">
    <property type="entry name" value="Winged helix-like DNA-binding domain superfamily/Winged helix DNA-binding domain"/>
    <property type="match status" value="2"/>
</dbReference>
<dbReference type="InterPro" id="IPR000792">
    <property type="entry name" value="Tscrpt_reg_LuxR_C"/>
</dbReference>
<dbReference type="Pfam" id="PF04542">
    <property type="entry name" value="Sigma70_r2"/>
    <property type="match status" value="1"/>
</dbReference>
<dbReference type="GO" id="GO:0016987">
    <property type="term" value="F:sigma factor activity"/>
    <property type="evidence" value="ECO:0007669"/>
    <property type="project" value="UniProtKB-KW"/>
</dbReference>
<dbReference type="InterPro" id="IPR013325">
    <property type="entry name" value="RNA_pol_sigma_r2"/>
</dbReference>
<dbReference type="SUPFAM" id="SSF88659">
    <property type="entry name" value="Sigma3 and sigma4 domains of RNA polymerase sigma factors"/>
    <property type="match status" value="1"/>
</dbReference>
<organism evidence="10 11">
    <name type="scientific">Spongiactinospora rosea</name>
    <dbReference type="NCBI Taxonomy" id="2248750"/>
    <lineage>
        <taxon>Bacteria</taxon>
        <taxon>Bacillati</taxon>
        <taxon>Actinomycetota</taxon>
        <taxon>Actinomycetes</taxon>
        <taxon>Streptosporangiales</taxon>
        <taxon>Streptosporangiaceae</taxon>
        <taxon>Spongiactinospora</taxon>
    </lineage>
</organism>
<dbReference type="InterPro" id="IPR007627">
    <property type="entry name" value="RNA_pol_sigma70_r2"/>
</dbReference>
<dbReference type="SMART" id="SM00421">
    <property type="entry name" value="HTH_LUXR"/>
    <property type="match status" value="1"/>
</dbReference>
<feature type="region of interest" description="Disordered" evidence="8">
    <location>
        <begin position="223"/>
        <end position="260"/>
    </location>
</feature>
<dbReference type="Gene3D" id="1.10.1740.10">
    <property type="match status" value="1"/>
</dbReference>
<comment type="caution">
    <text evidence="10">The sequence shown here is derived from an EMBL/GenBank/DDBJ whole genome shotgun (WGS) entry which is preliminary data.</text>
</comment>
<evidence type="ECO:0000256" key="7">
    <source>
        <dbReference type="ARBA" id="ARBA00024701"/>
    </source>
</evidence>
<evidence type="ECO:0000256" key="1">
    <source>
        <dbReference type="ARBA" id="ARBA00010641"/>
    </source>
</evidence>
<evidence type="ECO:0000256" key="8">
    <source>
        <dbReference type="SAM" id="MobiDB-lite"/>
    </source>
</evidence>
<evidence type="ECO:0000259" key="9">
    <source>
        <dbReference type="SMART" id="SM00421"/>
    </source>
</evidence>
<feature type="compositionally biased region" description="Basic and acidic residues" evidence="8">
    <location>
        <begin position="1"/>
        <end position="14"/>
    </location>
</feature>
<dbReference type="SUPFAM" id="SSF88946">
    <property type="entry name" value="Sigma2 domain of RNA polymerase sigma factors"/>
    <property type="match status" value="1"/>
</dbReference>
<dbReference type="InterPro" id="IPR039425">
    <property type="entry name" value="RNA_pol_sigma-70-like"/>
</dbReference>
<dbReference type="InterPro" id="IPR013324">
    <property type="entry name" value="RNA_pol_sigma_r3/r4-like"/>
</dbReference>
<protein>
    <recommendedName>
        <fullName evidence="2">RNA polymerase sigma factor SigS</fullName>
    </recommendedName>
</protein>
<feature type="region of interest" description="Disordered" evidence="8">
    <location>
        <begin position="1"/>
        <end position="53"/>
    </location>
</feature>
<dbReference type="GO" id="GO:0006352">
    <property type="term" value="P:DNA-templated transcription initiation"/>
    <property type="evidence" value="ECO:0007669"/>
    <property type="project" value="InterPro"/>
</dbReference>
<dbReference type="PANTHER" id="PTHR43133">
    <property type="entry name" value="RNA POLYMERASE ECF-TYPE SIGMA FACTO"/>
    <property type="match status" value="1"/>
</dbReference>
<accession>A0A366M4R6</accession>
<proteinExistence type="inferred from homology"/>
<evidence type="ECO:0000313" key="11">
    <source>
        <dbReference type="Proteomes" id="UP000253303"/>
    </source>
</evidence>
<comment type="function">
    <text evidence="7">Sigma factors are initiation factors that promote the attachment of RNA polymerase to specific initiation sites and are then released. Sigma-S contributes to the protection against external stress, thus playing a role in cellular fitness and survival.</text>
</comment>
<feature type="compositionally biased region" description="Basic and acidic residues" evidence="8">
    <location>
        <begin position="225"/>
        <end position="234"/>
    </location>
</feature>
<dbReference type="Proteomes" id="UP000253303">
    <property type="component" value="Unassembled WGS sequence"/>
</dbReference>
<keyword evidence="11" id="KW-1185">Reference proteome</keyword>
<dbReference type="GO" id="GO:0003677">
    <property type="term" value="F:DNA binding"/>
    <property type="evidence" value="ECO:0007669"/>
    <property type="project" value="UniProtKB-KW"/>
</dbReference>
<feature type="domain" description="HTH luxR-type" evidence="9">
    <location>
        <begin position="258"/>
        <end position="313"/>
    </location>
</feature>
<comment type="similarity">
    <text evidence="1">Belongs to the sigma-70 factor family. ECF subfamily.</text>
</comment>
<keyword evidence="4" id="KW-0731">Sigma factor</keyword>
<evidence type="ECO:0000256" key="3">
    <source>
        <dbReference type="ARBA" id="ARBA00023015"/>
    </source>
</evidence>
<dbReference type="PANTHER" id="PTHR43133:SF8">
    <property type="entry name" value="RNA POLYMERASE SIGMA FACTOR HI_1459-RELATED"/>
    <property type="match status" value="1"/>
</dbReference>
<dbReference type="SUPFAM" id="SSF46894">
    <property type="entry name" value="C-terminal effector domain of the bipartite response regulators"/>
    <property type="match status" value="1"/>
</dbReference>